<evidence type="ECO:0000256" key="2">
    <source>
        <dbReference type="ARBA" id="ARBA00023002"/>
    </source>
</evidence>
<protein>
    <submittedName>
        <fullName evidence="4">NAD(P)-binding protein</fullName>
    </submittedName>
</protein>
<dbReference type="Proteomes" id="UP000095751">
    <property type="component" value="Unassembled WGS sequence"/>
</dbReference>
<proteinExistence type="inferred from homology"/>
<dbReference type="OrthoDB" id="191139at2759"/>
<dbReference type="InterPro" id="IPR036291">
    <property type="entry name" value="NAD(P)-bd_dom_sf"/>
</dbReference>
<dbReference type="AlphaFoldDB" id="A0A1E7FG33"/>
<dbReference type="InterPro" id="IPR002347">
    <property type="entry name" value="SDR_fam"/>
</dbReference>
<dbReference type="Gene3D" id="3.40.50.720">
    <property type="entry name" value="NAD(P)-binding Rossmann-like Domain"/>
    <property type="match status" value="1"/>
</dbReference>
<organism evidence="4 5">
    <name type="scientific">Fragilariopsis cylindrus CCMP1102</name>
    <dbReference type="NCBI Taxonomy" id="635003"/>
    <lineage>
        <taxon>Eukaryota</taxon>
        <taxon>Sar</taxon>
        <taxon>Stramenopiles</taxon>
        <taxon>Ochrophyta</taxon>
        <taxon>Bacillariophyta</taxon>
        <taxon>Bacillariophyceae</taxon>
        <taxon>Bacillariophycidae</taxon>
        <taxon>Bacillariales</taxon>
        <taxon>Bacillariaceae</taxon>
        <taxon>Fragilariopsis</taxon>
    </lineage>
</organism>
<dbReference type="SUPFAM" id="SSF51735">
    <property type="entry name" value="NAD(P)-binding Rossmann-fold domains"/>
    <property type="match status" value="1"/>
</dbReference>
<reference evidence="4 5" key="1">
    <citation type="submission" date="2016-09" db="EMBL/GenBank/DDBJ databases">
        <title>Extensive genetic diversity and differential bi-allelic expression allows diatom success in the polar Southern Ocean.</title>
        <authorList>
            <consortium name="DOE Joint Genome Institute"/>
            <person name="Mock T."/>
            <person name="Otillar R.P."/>
            <person name="Strauss J."/>
            <person name="Dupont C."/>
            <person name="Frickenhaus S."/>
            <person name="Maumus F."/>
            <person name="Mcmullan M."/>
            <person name="Sanges R."/>
            <person name="Schmutz J."/>
            <person name="Toseland A."/>
            <person name="Valas R."/>
            <person name="Veluchamy A."/>
            <person name="Ward B.J."/>
            <person name="Allen A."/>
            <person name="Barry K."/>
            <person name="Falciatore A."/>
            <person name="Ferrante M."/>
            <person name="Fortunato A.E."/>
            <person name="Gloeckner G."/>
            <person name="Gruber A."/>
            <person name="Hipkin R."/>
            <person name="Janech M."/>
            <person name="Kroth P."/>
            <person name="Leese F."/>
            <person name="Lindquist E."/>
            <person name="Lyon B.R."/>
            <person name="Martin J."/>
            <person name="Mayer C."/>
            <person name="Parker M."/>
            <person name="Quesneville H."/>
            <person name="Raymond J."/>
            <person name="Uhlig C."/>
            <person name="Valentin K.U."/>
            <person name="Worden A.Z."/>
            <person name="Armbrust E.V."/>
            <person name="Bowler C."/>
            <person name="Green B."/>
            <person name="Moulton V."/>
            <person name="Van Oosterhout C."/>
            <person name="Grigoriev I."/>
        </authorList>
    </citation>
    <scope>NUCLEOTIDE SEQUENCE [LARGE SCALE GENOMIC DNA]</scope>
    <source>
        <strain evidence="4 5">CCMP1102</strain>
    </source>
</reference>
<evidence type="ECO:0000313" key="5">
    <source>
        <dbReference type="Proteomes" id="UP000095751"/>
    </source>
</evidence>
<evidence type="ECO:0000256" key="1">
    <source>
        <dbReference type="ARBA" id="ARBA00006484"/>
    </source>
</evidence>
<sequence>MAKISVTRCDRTRNFIIIFLLLSSINIIRGVNSLTSATATATATSLPHGLPYDKIVELAQKRYCTNSPKSNDNEPMKGRVAVITGAAGGIGGEISTLIYRLGGTVIALDRNTNGLEQLRSKLLSQVMIPVQQQEVVVRVVDSNSNSDDSSNSDADYNNINRSNTSNSDDDDNDESRIWTIQTNHEDLSSVASTAELIKSRYNHIDLLINNAGMTYPTDMHQQLTMEDEENDIRKNVLSAHGKDLVFTVNYLSHFLLTEKLLPSLYSSNNDDDNNSKENGRIVHITSTYHWKVDGSELMIPDVSLDNDDGPIAYQSDPKKQSSKHFERSYANTKLAQLWHSRAIGSRLKKRQQISSSNTICSVCACPTWASTYIAGNDGSEGKEFLDKYAYSILNCGPGITSSINAIFRQDDELDDAINDGSSFVANSRIVEYLYPANILSSDLVTNKLKWRDMLTDFASVLLLLLQKIYT</sequence>
<keyword evidence="5" id="KW-1185">Reference proteome</keyword>
<dbReference type="PANTHER" id="PTHR24320:SF148">
    <property type="entry name" value="NAD(P)-BINDING ROSSMANN-FOLD SUPERFAMILY PROTEIN"/>
    <property type="match status" value="1"/>
</dbReference>
<dbReference type="InParanoid" id="A0A1E7FG33"/>
<accession>A0A1E7FG33</accession>
<dbReference type="EMBL" id="KV784357">
    <property type="protein sequence ID" value="OEU17132.1"/>
    <property type="molecule type" value="Genomic_DNA"/>
</dbReference>
<keyword evidence="2" id="KW-0560">Oxidoreductase</keyword>
<feature type="region of interest" description="Disordered" evidence="3">
    <location>
        <begin position="141"/>
        <end position="174"/>
    </location>
</feature>
<evidence type="ECO:0000256" key="3">
    <source>
        <dbReference type="SAM" id="MobiDB-lite"/>
    </source>
</evidence>
<dbReference type="PANTHER" id="PTHR24320">
    <property type="entry name" value="RETINOL DEHYDROGENASE"/>
    <property type="match status" value="1"/>
</dbReference>
<dbReference type="KEGG" id="fcy:FRACYDRAFT_237542"/>
<gene>
    <name evidence="4" type="ORF">FRACYDRAFT_237542</name>
</gene>
<name>A0A1E7FG33_9STRA</name>
<comment type="similarity">
    <text evidence="1">Belongs to the short-chain dehydrogenases/reductases (SDR) family.</text>
</comment>
<dbReference type="Pfam" id="PF00106">
    <property type="entry name" value="adh_short"/>
    <property type="match status" value="2"/>
</dbReference>
<dbReference type="GO" id="GO:0016491">
    <property type="term" value="F:oxidoreductase activity"/>
    <property type="evidence" value="ECO:0007669"/>
    <property type="project" value="UniProtKB-KW"/>
</dbReference>
<evidence type="ECO:0000313" key="4">
    <source>
        <dbReference type="EMBL" id="OEU17132.1"/>
    </source>
</evidence>
<feature type="compositionally biased region" description="Low complexity" evidence="3">
    <location>
        <begin position="141"/>
        <end position="166"/>
    </location>
</feature>